<evidence type="ECO:0000256" key="7">
    <source>
        <dbReference type="ARBA" id="ARBA00023054"/>
    </source>
</evidence>
<evidence type="ECO:0000256" key="8">
    <source>
        <dbReference type="ARBA" id="ARBA00023242"/>
    </source>
</evidence>
<evidence type="ECO:0000256" key="9">
    <source>
        <dbReference type="ARBA" id="ARBA00093307"/>
    </source>
</evidence>
<evidence type="ECO:0000313" key="12">
    <source>
        <dbReference type="Proteomes" id="UP001432027"/>
    </source>
</evidence>
<evidence type="ECO:0000256" key="1">
    <source>
        <dbReference type="ARBA" id="ARBA00004286"/>
    </source>
</evidence>
<keyword evidence="8" id="KW-0539">Nucleus</keyword>
<dbReference type="AlphaFoldDB" id="A0AAV5SHZ5"/>
<keyword evidence="6" id="KW-0164">Citrullination</keyword>
<evidence type="ECO:0000313" key="11">
    <source>
        <dbReference type="EMBL" id="GMS80293.1"/>
    </source>
</evidence>
<proteinExistence type="predicted"/>
<evidence type="ECO:0000256" key="4">
    <source>
        <dbReference type="ARBA" id="ARBA00022454"/>
    </source>
</evidence>
<comment type="function">
    <text evidence="9">Required for proper chromosome segregation during mitosis and error-free mitotic progression.</text>
</comment>
<evidence type="ECO:0000256" key="5">
    <source>
        <dbReference type="ARBA" id="ARBA00022553"/>
    </source>
</evidence>
<feature type="region of interest" description="Disordered" evidence="10">
    <location>
        <begin position="1"/>
        <end position="42"/>
    </location>
</feature>
<accession>A0AAV5SHZ5</accession>
<evidence type="ECO:0000256" key="10">
    <source>
        <dbReference type="SAM" id="MobiDB-lite"/>
    </source>
</evidence>
<protein>
    <recommendedName>
        <fullName evidence="3">Coiled-coil domain-containing protein 86</fullName>
    </recommendedName>
</protein>
<feature type="compositionally biased region" description="Basic and acidic residues" evidence="10">
    <location>
        <begin position="31"/>
        <end position="42"/>
    </location>
</feature>
<keyword evidence="5" id="KW-0597">Phosphoprotein</keyword>
<comment type="subcellular location">
    <subcellularLocation>
        <location evidence="1">Chromosome</location>
    </subcellularLocation>
    <subcellularLocation>
        <location evidence="2">Nucleus</location>
        <location evidence="2">Nucleolus</location>
    </subcellularLocation>
</comment>
<sequence>SPSQMSTEEVPMLVEEEKKEDVRGRNKSGRWWKETRTAKTSAIKRDKPLKTSWQKKMDEKAKKLNVKKLQTQIRDTIASAKAEKIERRKEQERRRLENERKSEIVQVISKTQKLKKTKKKDLRRIEKRDINPTSTA</sequence>
<reference evidence="11" key="1">
    <citation type="submission" date="2023-10" db="EMBL/GenBank/DDBJ databases">
        <title>Genome assembly of Pristionchus species.</title>
        <authorList>
            <person name="Yoshida K."/>
            <person name="Sommer R.J."/>
        </authorList>
    </citation>
    <scope>NUCLEOTIDE SEQUENCE</scope>
    <source>
        <strain evidence="11">RS0144</strain>
    </source>
</reference>
<dbReference type="Proteomes" id="UP001432027">
    <property type="component" value="Unassembled WGS sequence"/>
</dbReference>
<dbReference type="EMBL" id="BTSX01000001">
    <property type="protein sequence ID" value="GMS80293.1"/>
    <property type="molecule type" value="Genomic_DNA"/>
</dbReference>
<keyword evidence="12" id="KW-1185">Reference proteome</keyword>
<dbReference type="GO" id="GO:0005694">
    <property type="term" value="C:chromosome"/>
    <property type="evidence" value="ECO:0007669"/>
    <property type="project" value="UniProtKB-SubCell"/>
</dbReference>
<name>A0AAV5SHZ5_9BILA</name>
<evidence type="ECO:0000256" key="2">
    <source>
        <dbReference type="ARBA" id="ARBA00004604"/>
    </source>
</evidence>
<gene>
    <name evidence="11" type="ORF">PENTCL1PPCAC_2468</name>
</gene>
<feature type="compositionally biased region" description="Basic residues" evidence="10">
    <location>
        <begin position="112"/>
        <end position="122"/>
    </location>
</feature>
<comment type="caution">
    <text evidence="11">The sequence shown here is derived from an EMBL/GenBank/DDBJ whole genome shotgun (WGS) entry which is preliminary data.</text>
</comment>
<dbReference type="PANTHER" id="PTHR13557">
    <property type="entry name" value="COILED-COIL DOMAIN-CONTAINING PROTEIN 86"/>
    <property type="match status" value="1"/>
</dbReference>
<feature type="region of interest" description="Disordered" evidence="10">
    <location>
        <begin position="110"/>
        <end position="136"/>
    </location>
</feature>
<feature type="non-terminal residue" evidence="11">
    <location>
        <position position="1"/>
    </location>
</feature>
<feature type="compositionally biased region" description="Basic and acidic residues" evidence="10">
    <location>
        <begin position="15"/>
        <end position="24"/>
    </location>
</feature>
<keyword evidence="7" id="KW-0175">Coiled coil</keyword>
<evidence type="ECO:0000256" key="3">
    <source>
        <dbReference type="ARBA" id="ARBA00016738"/>
    </source>
</evidence>
<dbReference type="GO" id="GO:0005730">
    <property type="term" value="C:nucleolus"/>
    <property type="evidence" value="ECO:0007669"/>
    <property type="project" value="UniProtKB-SubCell"/>
</dbReference>
<keyword evidence="4" id="KW-0158">Chromosome</keyword>
<dbReference type="PANTHER" id="PTHR13557:SF1">
    <property type="entry name" value="COILED-COIL DOMAIN-CONTAINING PROTEIN 86"/>
    <property type="match status" value="1"/>
</dbReference>
<organism evidence="11 12">
    <name type="scientific">Pristionchus entomophagus</name>
    <dbReference type="NCBI Taxonomy" id="358040"/>
    <lineage>
        <taxon>Eukaryota</taxon>
        <taxon>Metazoa</taxon>
        <taxon>Ecdysozoa</taxon>
        <taxon>Nematoda</taxon>
        <taxon>Chromadorea</taxon>
        <taxon>Rhabditida</taxon>
        <taxon>Rhabditina</taxon>
        <taxon>Diplogasteromorpha</taxon>
        <taxon>Diplogasteroidea</taxon>
        <taxon>Neodiplogasteridae</taxon>
        <taxon>Pristionchus</taxon>
    </lineage>
</organism>
<evidence type="ECO:0000256" key="6">
    <source>
        <dbReference type="ARBA" id="ARBA00022934"/>
    </source>
</evidence>
<dbReference type="InterPro" id="IPR026570">
    <property type="entry name" value="CCDC86"/>
</dbReference>